<dbReference type="SUPFAM" id="SSF81296">
    <property type="entry name" value="E set domains"/>
    <property type="match status" value="1"/>
</dbReference>
<gene>
    <name evidence="7" type="primary">opgG</name>
    <name evidence="7" type="ORF">NT6N_11290</name>
</gene>
<sequence length="516" mass="58994">MHLCPFIRLWLSLCAVVAVAMPSAAAPFNFQSLQEKAKTLAASEYKAPPALPHVLVDLNYDQYRAIKTSKGGTLWADRDSPFQIEFMHAGYRFTKPVKMNLLNADTREPSPLKFEKKYFDYSKLVVHHPINEEEIHGFAGFRIRHPLEGGKENFDEIGSFLGASYFRLLGKGQRYGISARGLAINSVLDDYNEEFPDFIEYWLVEPKPADKFLEFYALLDSPSVAGAFRFEIHPGDVTVSKIQVSLYFRKYNPSVGLAPLTSMFWFGENHKERPFGDWRPEVHDSDGLLVKTEGQNTVWRPLYNHHAIRNSWLDATKLQGFGLFQRDREYVHYQDLSNPQHQAPSTWIKPTGDLSAWSTGSIRLIELPTDNEAMDNIVTFFQPKESPQAGESLHYSYDLVWELAGEKDLSPNHVTSTRIGKLKPYPGTRRFVVDFEGPDLNKLPADAPIFAEITSSENGYITENQCFKNVHTGGWRIEFKLDSDKKSPHPVELRCTLKHPTTKKPLSETWSYQWTH</sequence>
<dbReference type="AlphaFoldDB" id="A0AAT9FJD9"/>
<dbReference type="GO" id="GO:0030246">
    <property type="term" value="F:carbohydrate binding"/>
    <property type="evidence" value="ECO:0007669"/>
    <property type="project" value="InterPro"/>
</dbReference>
<dbReference type="InterPro" id="IPR014718">
    <property type="entry name" value="GH-type_carb-bd"/>
</dbReference>
<dbReference type="PANTHER" id="PTHR30504:SF2">
    <property type="entry name" value="GLUCANS BIOSYNTHESIS PROTEIN G"/>
    <property type="match status" value="1"/>
</dbReference>
<evidence type="ECO:0000256" key="1">
    <source>
        <dbReference type="ARBA" id="ARBA00004418"/>
    </source>
</evidence>
<accession>A0AAT9FJD9</accession>
<feature type="signal peptide" evidence="5">
    <location>
        <begin position="1"/>
        <end position="25"/>
    </location>
</feature>
<dbReference type="EMBL" id="AP026866">
    <property type="protein sequence ID" value="BDS06089.1"/>
    <property type="molecule type" value="Genomic_DNA"/>
</dbReference>
<dbReference type="InterPro" id="IPR014756">
    <property type="entry name" value="Ig_E-set"/>
</dbReference>
<evidence type="ECO:0000256" key="5">
    <source>
        <dbReference type="SAM" id="SignalP"/>
    </source>
</evidence>
<comment type="subcellular location">
    <subcellularLocation>
        <location evidence="1">Periplasm</location>
    </subcellularLocation>
</comment>
<feature type="domain" description="Glucan biosynthesis periplasmic MdoG C-terminal" evidence="6">
    <location>
        <begin position="28"/>
        <end position="514"/>
    </location>
</feature>
<evidence type="ECO:0000313" key="7">
    <source>
        <dbReference type="EMBL" id="BDS06089.1"/>
    </source>
</evidence>
<feature type="chain" id="PRO_5043815192" evidence="5">
    <location>
        <begin position="26"/>
        <end position="516"/>
    </location>
</feature>
<dbReference type="SUPFAM" id="SSF74650">
    <property type="entry name" value="Galactose mutarotase-like"/>
    <property type="match status" value="1"/>
</dbReference>
<proteinExistence type="inferred from homology"/>
<dbReference type="InterPro" id="IPR011013">
    <property type="entry name" value="Gal_mutarotase_sf_dom"/>
</dbReference>
<name>A0AAT9FJD9_9BACT</name>
<dbReference type="Gene3D" id="2.70.98.10">
    <property type="match status" value="1"/>
</dbReference>
<dbReference type="InterPro" id="IPR013783">
    <property type="entry name" value="Ig-like_fold"/>
</dbReference>
<dbReference type="GO" id="GO:0003824">
    <property type="term" value="F:catalytic activity"/>
    <property type="evidence" value="ECO:0007669"/>
    <property type="project" value="InterPro"/>
</dbReference>
<reference evidence="7" key="1">
    <citation type="submission" date="2024-07" db="EMBL/GenBank/DDBJ databases">
        <title>Complete genome sequence of Verrucomicrobiaceae bacterium NT6N.</title>
        <authorList>
            <person name="Huang C."/>
            <person name="Takami H."/>
            <person name="Hamasaki K."/>
        </authorList>
    </citation>
    <scope>NUCLEOTIDE SEQUENCE</scope>
    <source>
        <strain evidence="7">NT6N</strain>
    </source>
</reference>
<evidence type="ECO:0000256" key="3">
    <source>
        <dbReference type="ARBA" id="ARBA00009284"/>
    </source>
</evidence>
<dbReference type="Pfam" id="PF04349">
    <property type="entry name" value="MdoG"/>
    <property type="match status" value="1"/>
</dbReference>
<keyword evidence="5" id="KW-0732">Signal</keyword>
<evidence type="ECO:0000256" key="2">
    <source>
        <dbReference type="ARBA" id="ARBA00005001"/>
    </source>
</evidence>
<dbReference type="GO" id="GO:0051274">
    <property type="term" value="P:beta-glucan biosynthetic process"/>
    <property type="evidence" value="ECO:0007669"/>
    <property type="project" value="TreeGrafter"/>
</dbReference>
<comment type="similarity">
    <text evidence="3">Belongs to the OpgD/OpgG family.</text>
</comment>
<dbReference type="PIRSF" id="PIRSF006281">
    <property type="entry name" value="MdoG"/>
    <property type="match status" value="1"/>
</dbReference>
<dbReference type="GO" id="GO:0030288">
    <property type="term" value="C:outer membrane-bounded periplasmic space"/>
    <property type="evidence" value="ECO:0007669"/>
    <property type="project" value="TreeGrafter"/>
</dbReference>
<organism evidence="7">
    <name type="scientific">Oceaniferula spumae</name>
    <dbReference type="NCBI Taxonomy" id="2979115"/>
    <lineage>
        <taxon>Bacteria</taxon>
        <taxon>Pseudomonadati</taxon>
        <taxon>Verrucomicrobiota</taxon>
        <taxon>Verrucomicrobiia</taxon>
        <taxon>Verrucomicrobiales</taxon>
        <taxon>Verrucomicrobiaceae</taxon>
        <taxon>Oceaniferula</taxon>
    </lineage>
</organism>
<dbReference type="InterPro" id="IPR014438">
    <property type="entry name" value="Glucan_biosyn_MdoG/MdoD"/>
</dbReference>
<comment type="pathway">
    <text evidence="2">Glycan metabolism; osmoregulated periplasmic glucan (OPG) biosynthesis.</text>
</comment>
<dbReference type="InterPro" id="IPR007444">
    <property type="entry name" value="Glucan_biosyn_MdoG_C"/>
</dbReference>
<dbReference type="PANTHER" id="PTHR30504">
    <property type="entry name" value="GLUCANS BIOSYNTHESIS PROTEIN"/>
    <property type="match status" value="1"/>
</dbReference>
<keyword evidence="4" id="KW-0574">Periplasm</keyword>
<dbReference type="Gene3D" id="2.60.40.10">
    <property type="entry name" value="Immunoglobulins"/>
    <property type="match status" value="1"/>
</dbReference>
<evidence type="ECO:0000259" key="6">
    <source>
        <dbReference type="Pfam" id="PF04349"/>
    </source>
</evidence>
<evidence type="ECO:0000256" key="4">
    <source>
        <dbReference type="ARBA" id="ARBA00022764"/>
    </source>
</evidence>
<protein>
    <submittedName>
        <fullName evidence="7">Glucans biosynthesis protein G</fullName>
    </submittedName>
</protein>
<dbReference type="KEGG" id="osu:NT6N_11290"/>